<accession>A0A653LEF8</accession>
<name>A0A653LEF8_AERVE</name>
<reference evidence="1 2" key="1">
    <citation type="submission" date="2019-10" db="EMBL/GenBank/DDBJ databases">
        <authorList>
            <person name="Karimi E."/>
        </authorList>
    </citation>
    <scope>NUCLEOTIDE SEQUENCE [LARGE SCALE GENOMIC DNA]</scope>
    <source>
        <strain evidence="1">Aeromonas sp. 8C</strain>
    </source>
</reference>
<protein>
    <recommendedName>
        <fullName evidence="3">Integrase</fullName>
    </recommendedName>
</protein>
<gene>
    <name evidence="1" type="ORF">AERO8C_90071</name>
</gene>
<evidence type="ECO:0000313" key="1">
    <source>
        <dbReference type="EMBL" id="VXA89367.1"/>
    </source>
</evidence>
<organism evidence="1 2">
    <name type="scientific">Aeromonas veronii</name>
    <dbReference type="NCBI Taxonomy" id="654"/>
    <lineage>
        <taxon>Bacteria</taxon>
        <taxon>Pseudomonadati</taxon>
        <taxon>Pseudomonadota</taxon>
        <taxon>Gammaproteobacteria</taxon>
        <taxon>Aeromonadales</taxon>
        <taxon>Aeromonadaceae</taxon>
        <taxon>Aeromonas</taxon>
    </lineage>
</organism>
<proteinExistence type="predicted"/>
<sequence>MSNNDFVFNSTDNLLFLQSGEEWFDAVIRSISMCIQYHVDFYYDGIFPKSHDVITSKTCVELNIYKYFHDAKKHREFFTHEWAQKVLSICLRKKDKRDCSLMIDLIPDYVSKGDLKKTSYNMLKRSLKWLLYFLRFNNALLLPVILSFPRNPRGKNGTEPLFNYYPDLMKVFRAPYCMHEINMPDFRPHLSVCGVSEYQMRDYAYKIITASTWECVEDVTIENASKIAQDISCSISAGDSSYKNNLPVIPMLKLLLSMYPSKCGYNLIDIQEFSKSKRYRVIKIQNSDELCKNHSRIIWESLLDDYIIALTKKGRASSTIKQYRHAFNLFMSYLYKDDPLRIIYPKDFTRKDFVGNNSSDAFIDEVKSSNYNVKYGILKRIDIFFSWVSTQTQLDYAVGFSNPISKIDYPTTKRPKGTNKIIPPVRIFIRLYSFLSTLCDFYWWLVTNKKYRSGLALRKDTYDTQALGMTPIVWIEGRALPIYYIPCKLTGEAIATIDKNKFSYPIFQTLFGLFVAMETGIRTTHIRWLSNDHFDKFCKNDWLDYRDLAVLPEMSCDAMKMVVSSDKVKTDPWEALVSTRVIRMLKRLQLFSSALDGDIPEKWYNESINSVHGKIRSLFHLKELGNLQGEPITYNSIRDQFKLLQLFFDLWQRSHVKTWLDNNVIIKNEFEITQLNQFEGNIQDVYDRLSKKGARLNDLINETFYYSRSYSAKYTPHGIRASVVSQRVTMLPPDILAQYITGHETINALSHYVVLDDSILKMLDATSIYKNGVQLSPPQSLDAFKTDKINERIHEVINKNPSSFYDLYSPVSFSKEPDSNGKNTQIKIDVVSDASFFTTHICPYHKDCPEDVVKTTGRYQCGQCYASIKTISHIPRILAHMRSMNLDLSVLRNRIEAAIADGADHEAIAPLDYEYRQLANELAAWIHTYGILKNNFENKDAHDQYFVANPELVSMKIMENEGDRNELSLFILMLNDAKEFSEYHTPNLRAQIMSIASKIKMNHQAFSNALSRAGDYSILDELRGLIKSCSDVHKIGYTRALEILLAEQPVPVHIQLE</sequence>
<dbReference type="AlphaFoldDB" id="A0A653LEF8"/>
<dbReference type="RefSeq" id="WP_159158212.1">
    <property type="nucleotide sequence ID" value="NZ_LR732798.1"/>
</dbReference>
<evidence type="ECO:0008006" key="3">
    <source>
        <dbReference type="Google" id="ProtNLM"/>
    </source>
</evidence>
<evidence type="ECO:0000313" key="2">
    <source>
        <dbReference type="Proteomes" id="UP000439123"/>
    </source>
</evidence>
<dbReference type="EMBL" id="CABWLC010000022">
    <property type="protein sequence ID" value="VXA89367.1"/>
    <property type="molecule type" value="Genomic_DNA"/>
</dbReference>
<dbReference type="Proteomes" id="UP000439123">
    <property type="component" value="Unassembled WGS sequence"/>
</dbReference>